<evidence type="ECO:0000256" key="4">
    <source>
        <dbReference type="ARBA" id="ARBA00022821"/>
    </source>
</evidence>
<dbReference type="AlphaFoldDB" id="A0A6A3CDP8"/>
<dbReference type="GO" id="GO:0006952">
    <property type="term" value="P:defense response"/>
    <property type="evidence" value="ECO:0007669"/>
    <property type="project" value="UniProtKB-KW"/>
</dbReference>
<evidence type="ECO:0000256" key="3">
    <source>
        <dbReference type="ARBA" id="ARBA00022692"/>
    </source>
</evidence>
<comment type="caution">
    <text evidence="9">The sequence shown here is derived from an EMBL/GenBank/DDBJ whole genome shotgun (WGS) entry which is preliminary data.</text>
</comment>
<dbReference type="PANTHER" id="PTHR31942:SF53">
    <property type="entry name" value="MLO-LIKE PROTEIN 5-RELATED"/>
    <property type="match status" value="1"/>
</dbReference>
<dbReference type="InterPro" id="IPR004326">
    <property type="entry name" value="Mlo"/>
</dbReference>
<dbReference type="Proteomes" id="UP000436088">
    <property type="component" value="Unassembled WGS sequence"/>
</dbReference>
<evidence type="ECO:0000313" key="9">
    <source>
        <dbReference type="EMBL" id="KAE8725558.1"/>
    </source>
</evidence>
<keyword evidence="3 8" id="KW-0812">Transmembrane</keyword>
<comment type="similarity">
    <text evidence="2">Belongs to the MLO family.</text>
</comment>
<evidence type="ECO:0000256" key="6">
    <source>
        <dbReference type="ARBA" id="ARBA00023136"/>
    </source>
</evidence>
<dbReference type="Pfam" id="PF03094">
    <property type="entry name" value="Mlo"/>
    <property type="match status" value="1"/>
</dbReference>
<keyword evidence="5 8" id="KW-1133">Transmembrane helix</keyword>
<dbReference type="EMBL" id="VEPZ02000413">
    <property type="protein sequence ID" value="KAE8725558.1"/>
    <property type="molecule type" value="Genomic_DNA"/>
</dbReference>
<gene>
    <name evidence="9" type="ORF">F3Y22_tig00008468pilonHSYRG00010</name>
</gene>
<dbReference type="PANTHER" id="PTHR31942">
    <property type="entry name" value="MLO-LIKE PROTEIN 1"/>
    <property type="match status" value="1"/>
</dbReference>
<evidence type="ECO:0000256" key="7">
    <source>
        <dbReference type="ARBA" id="ARBA00023265"/>
    </source>
</evidence>
<keyword evidence="4" id="KW-0611">Plant defense</keyword>
<sequence>MHSRSHISFGFGVLVQFMCSYITLPLYALVTQMGSTMKRSIFDEQTSKALKQWHKKVAQKTSDHHGHSKAETSHKKNWVKTALTVLHRAPALVTQVNRITMLKGRRHQTPTTLVSSSVGADNMATAVSPSQYVNCSITEIK</sequence>
<evidence type="ECO:0000256" key="2">
    <source>
        <dbReference type="ARBA" id="ARBA00006574"/>
    </source>
</evidence>
<evidence type="ECO:0000256" key="8">
    <source>
        <dbReference type="SAM" id="Phobius"/>
    </source>
</evidence>
<dbReference type="GO" id="GO:0016020">
    <property type="term" value="C:membrane"/>
    <property type="evidence" value="ECO:0007669"/>
    <property type="project" value="UniProtKB-SubCell"/>
</dbReference>
<evidence type="ECO:0000313" key="10">
    <source>
        <dbReference type="Proteomes" id="UP000436088"/>
    </source>
</evidence>
<reference evidence="9" key="1">
    <citation type="submission" date="2019-09" db="EMBL/GenBank/DDBJ databases">
        <title>Draft genome information of white flower Hibiscus syriacus.</title>
        <authorList>
            <person name="Kim Y.-M."/>
        </authorList>
    </citation>
    <scope>NUCLEOTIDE SEQUENCE [LARGE SCALE GENOMIC DNA]</scope>
    <source>
        <strain evidence="9">YM2019G1</strain>
    </source>
</reference>
<evidence type="ECO:0000256" key="5">
    <source>
        <dbReference type="ARBA" id="ARBA00022989"/>
    </source>
</evidence>
<accession>A0A6A3CDP8</accession>
<comment type="subcellular location">
    <subcellularLocation>
        <location evidence="1">Membrane</location>
        <topology evidence="1">Multi-pass membrane protein</topology>
    </subcellularLocation>
</comment>
<organism evidence="9 10">
    <name type="scientific">Hibiscus syriacus</name>
    <name type="common">Rose of Sharon</name>
    <dbReference type="NCBI Taxonomy" id="106335"/>
    <lineage>
        <taxon>Eukaryota</taxon>
        <taxon>Viridiplantae</taxon>
        <taxon>Streptophyta</taxon>
        <taxon>Embryophyta</taxon>
        <taxon>Tracheophyta</taxon>
        <taxon>Spermatophyta</taxon>
        <taxon>Magnoliopsida</taxon>
        <taxon>eudicotyledons</taxon>
        <taxon>Gunneridae</taxon>
        <taxon>Pentapetalae</taxon>
        <taxon>rosids</taxon>
        <taxon>malvids</taxon>
        <taxon>Malvales</taxon>
        <taxon>Malvaceae</taxon>
        <taxon>Malvoideae</taxon>
        <taxon>Hibiscus</taxon>
    </lineage>
</organism>
<proteinExistence type="inferred from homology"/>
<keyword evidence="6 8" id="KW-0472">Membrane</keyword>
<keyword evidence="7" id="KW-0568">Pathogenesis-related protein</keyword>
<name>A0A6A3CDP8_HIBSY</name>
<protein>
    <submittedName>
        <fullName evidence="9">Uncharacterized protein</fullName>
    </submittedName>
</protein>
<keyword evidence="10" id="KW-1185">Reference proteome</keyword>
<evidence type="ECO:0000256" key="1">
    <source>
        <dbReference type="ARBA" id="ARBA00004141"/>
    </source>
</evidence>
<feature type="transmembrane region" description="Helical" evidence="8">
    <location>
        <begin position="6"/>
        <end position="30"/>
    </location>
</feature>